<reference evidence="13" key="1">
    <citation type="submission" date="2025-08" db="UniProtKB">
        <authorList>
            <consortium name="Ensembl"/>
        </authorList>
    </citation>
    <scope>IDENTIFICATION</scope>
</reference>
<dbReference type="GO" id="GO:0005743">
    <property type="term" value="C:mitochondrial inner membrane"/>
    <property type="evidence" value="ECO:0007669"/>
    <property type="project" value="UniProtKB-SubCell"/>
</dbReference>
<evidence type="ECO:0000256" key="4">
    <source>
        <dbReference type="ARBA" id="ARBA00022448"/>
    </source>
</evidence>
<dbReference type="InterPro" id="IPR003197">
    <property type="entry name" value="QCR7"/>
</dbReference>
<evidence type="ECO:0000313" key="13">
    <source>
        <dbReference type="Ensembl" id="ENSCCEP00000008409.1"/>
    </source>
</evidence>
<keyword evidence="6" id="KW-0999">Mitochondrion inner membrane</keyword>
<evidence type="ECO:0000256" key="8">
    <source>
        <dbReference type="ARBA" id="ARBA00023128"/>
    </source>
</evidence>
<evidence type="ECO:0000256" key="9">
    <source>
        <dbReference type="ARBA" id="ARBA00023136"/>
    </source>
</evidence>
<dbReference type="SUPFAM" id="SSF81524">
    <property type="entry name" value="14 kDa protein of cytochrome bc1 complex (Ubiquinol-cytochrome c reductase)"/>
    <property type="match status" value="1"/>
</dbReference>
<evidence type="ECO:0000256" key="2">
    <source>
        <dbReference type="ARBA" id="ARBA00008554"/>
    </source>
</evidence>
<evidence type="ECO:0000256" key="10">
    <source>
        <dbReference type="ARBA" id="ARBA00031021"/>
    </source>
</evidence>
<evidence type="ECO:0000256" key="5">
    <source>
        <dbReference type="ARBA" id="ARBA00022660"/>
    </source>
</evidence>
<keyword evidence="14" id="KW-1185">Reference proteome</keyword>
<keyword evidence="9" id="KW-0472">Membrane</keyword>
<keyword evidence="4" id="KW-0813">Transport</keyword>
<dbReference type="GO" id="GO:0006122">
    <property type="term" value="P:mitochondrial electron transport, ubiquinol to cytochrome c"/>
    <property type="evidence" value="ECO:0007669"/>
    <property type="project" value="InterPro"/>
</dbReference>
<protein>
    <recommendedName>
        <fullName evidence="3">Cytochrome b-c1 complex subunit 7</fullName>
    </recommendedName>
    <alternativeName>
        <fullName evidence="10">Complex III subunit VII</fullName>
    </alternativeName>
    <alternativeName>
        <fullName evidence="11">Ubiquinol-cytochrome c reductase complex 14 kDa protein</fullName>
    </alternativeName>
</protein>
<sequence>MRDDTLHEDDDVKEALKRLPEHLYNERVFRIKRALDLSLKHQILPKDQWVKYEEFSNEIRTISLSCRIILEGLIA</sequence>
<evidence type="ECO:0000256" key="6">
    <source>
        <dbReference type="ARBA" id="ARBA00022792"/>
    </source>
</evidence>
<dbReference type="PANTHER" id="PTHR12022:SF0">
    <property type="entry name" value="CYTOCHROME B-C1 COMPLEX SUBUNIT 7"/>
    <property type="match status" value="1"/>
</dbReference>
<keyword evidence="5" id="KW-0679">Respiratory chain</keyword>
<dbReference type="AlphaFoldDB" id="A0A8C0UKM9"/>
<dbReference type="GO" id="GO:0045275">
    <property type="term" value="C:respiratory chain complex III"/>
    <property type="evidence" value="ECO:0007669"/>
    <property type="project" value="InterPro"/>
</dbReference>
<reference evidence="13" key="2">
    <citation type="submission" date="2025-09" db="UniProtKB">
        <authorList>
            <consortium name="Ensembl"/>
        </authorList>
    </citation>
    <scope>IDENTIFICATION</scope>
</reference>
<evidence type="ECO:0000256" key="1">
    <source>
        <dbReference type="ARBA" id="ARBA00004443"/>
    </source>
</evidence>
<comment type="subcellular location">
    <subcellularLocation>
        <location evidence="1">Mitochondrion inner membrane</location>
        <topology evidence="1">Peripheral membrane protein</topology>
        <orientation evidence="1">Matrix side</orientation>
    </subcellularLocation>
</comment>
<keyword evidence="8" id="KW-0496">Mitochondrion</keyword>
<name>A0A8C0UKM9_CYACU</name>
<keyword evidence="7" id="KW-0249">Electron transport</keyword>
<evidence type="ECO:0000256" key="7">
    <source>
        <dbReference type="ARBA" id="ARBA00022982"/>
    </source>
</evidence>
<comment type="similarity">
    <text evidence="2">Belongs to the UQCRB/QCR7 family.</text>
</comment>
<dbReference type="Proteomes" id="UP000694410">
    <property type="component" value="Unplaced"/>
</dbReference>
<dbReference type="Gene3D" id="1.10.1090.10">
    <property type="entry name" value="Cytochrome b-c1 complex subunit 7"/>
    <property type="match status" value="1"/>
</dbReference>
<evidence type="ECO:0000256" key="12">
    <source>
        <dbReference type="ARBA" id="ARBA00038521"/>
    </source>
</evidence>
<dbReference type="PANTHER" id="PTHR12022">
    <property type="entry name" value="UBIQUINOL-CYTOCHROME C REDUCTASE COMPLEX 14 KD PROTEIN"/>
    <property type="match status" value="1"/>
</dbReference>
<dbReference type="Pfam" id="PF02271">
    <property type="entry name" value="UCR_14kD"/>
    <property type="match status" value="1"/>
</dbReference>
<proteinExistence type="inferred from homology"/>
<evidence type="ECO:0000256" key="3">
    <source>
        <dbReference type="ARBA" id="ARBA00016323"/>
    </source>
</evidence>
<organism evidence="13 14">
    <name type="scientific">Cyanistes caeruleus</name>
    <name type="common">Eurasian blue tit</name>
    <name type="synonym">Parus caeruleus</name>
    <dbReference type="NCBI Taxonomy" id="156563"/>
    <lineage>
        <taxon>Eukaryota</taxon>
        <taxon>Metazoa</taxon>
        <taxon>Chordata</taxon>
        <taxon>Craniata</taxon>
        <taxon>Vertebrata</taxon>
        <taxon>Euteleostomi</taxon>
        <taxon>Archelosauria</taxon>
        <taxon>Archosauria</taxon>
        <taxon>Dinosauria</taxon>
        <taxon>Saurischia</taxon>
        <taxon>Theropoda</taxon>
        <taxon>Coelurosauria</taxon>
        <taxon>Aves</taxon>
        <taxon>Neognathae</taxon>
        <taxon>Neoaves</taxon>
        <taxon>Telluraves</taxon>
        <taxon>Australaves</taxon>
        <taxon>Passeriformes</taxon>
        <taxon>Paridae</taxon>
        <taxon>Cyanistes</taxon>
    </lineage>
</organism>
<dbReference type="Ensembl" id="ENSCCET00000013409.1">
    <property type="protein sequence ID" value="ENSCCEP00000008409.1"/>
    <property type="gene ID" value="ENSCCEG00000008695.1"/>
</dbReference>
<accession>A0A8C0UKM9</accession>
<evidence type="ECO:0000313" key="14">
    <source>
        <dbReference type="Proteomes" id="UP000694410"/>
    </source>
</evidence>
<dbReference type="InterPro" id="IPR036544">
    <property type="entry name" value="QCR7_sf"/>
</dbReference>
<comment type="subunit">
    <text evidence="12">Component of the ubiquinol-cytochrome c oxidoreductase (cytochrome b-c1 complex, complex III, CIII), a multisubunit enzyme composed of 3 respiratory subunits cytochrome b, cytochrome c1 and Rieske protein, 2 core protein subunits, and additional low-molecular weight protein subunits. The complex exists as an obligatory dimer and forms supercomplexes (SCs) in the inner mitochondrial membrane with cytochrome c oxidase (complex IV, CIV).</text>
</comment>
<evidence type="ECO:0000256" key="11">
    <source>
        <dbReference type="ARBA" id="ARBA00032927"/>
    </source>
</evidence>